<organism evidence="10 11">
    <name type="scientific">Maritalea porphyrae</name>
    <dbReference type="NCBI Taxonomy" id="880732"/>
    <lineage>
        <taxon>Bacteria</taxon>
        <taxon>Pseudomonadati</taxon>
        <taxon>Pseudomonadota</taxon>
        <taxon>Alphaproteobacteria</taxon>
        <taxon>Hyphomicrobiales</taxon>
        <taxon>Devosiaceae</taxon>
        <taxon>Maritalea</taxon>
    </lineage>
</organism>
<dbReference type="InterPro" id="IPR006665">
    <property type="entry name" value="OmpA-like"/>
</dbReference>
<evidence type="ECO:0000256" key="2">
    <source>
        <dbReference type="ARBA" id="ARBA00008914"/>
    </source>
</evidence>
<keyword evidence="4 8" id="KW-0812">Transmembrane</keyword>
<feature type="domain" description="OmpA-like" evidence="9">
    <location>
        <begin position="157"/>
        <end position="276"/>
    </location>
</feature>
<evidence type="ECO:0000259" key="9">
    <source>
        <dbReference type="PROSITE" id="PS51123"/>
    </source>
</evidence>
<evidence type="ECO:0000256" key="5">
    <source>
        <dbReference type="ARBA" id="ARBA00022989"/>
    </source>
</evidence>
<dbReference type="Proteomes" id="UP001161405">
    <property type="component" value="Unassembled WGS sequence"/>
</dbReference>
<dbReference type="PANTHER" id="PTHR30329:SF21">
    <property type="entry name" value="LIPOPROTEIN YIAD-RELATED"/>
    <property type="match status" value="1"/>
</dbReference>
<comment type="similarity">
    <text evidence="2">Belongs to the MotB family.</text>
</comment>
<dbReference type="InterPro" id="IPR036737">
    <property type="entry name" value="OmpA-like_sf"/>
</dbReference>
<evidence type="ECO:0000256" key="1">
    <source>
        <dbReference type="ARBA" id="ARBA00004162"/>
    </source>
</evidence>
<reference evidence="10" key="2">
    <citation type="submission" date="2023-01" db="EMBL/GenBank/DDBJ databases">
        <title>Draft genome sequence of Maritalea porphyrae strain NBRC 107169.</title>
        <authorList>
            <person name="Sun Q."/>
            <person name="Mori K."/>
        </authorList>
    </citation>
    <scope>NUCLEOTIDE SEQUENCE</scope>
    <source>
        <strain evidence="10">NBRC 107169</strain>
    </source>
</reference>
<evidence type="ECO:0000256" key="7">
    <source>
        <dbReference type="PROSITE-ProRule" id="PRU00473"/>
    </source>
</evidence>
<dbReference type="SUPFAM" id="SSF103088">
    <property type="entry name" value="OmpA-like"/>
    <property type="match status" value="1"/>
</dbReference>
<gene>
    <name evidence="10" type="primary">pomB</name>
    <name evidence="10" type="ORF">GCM10007879_05910</name>
</gene>
<dbReference type="EMBL" id="BSNI01000001">
    <property type="protein sequence ID" value="GLQ16342.1"/>
    <property type="molecule type" value="Genomic_DNA"/>
</dbReference>
<evidence type="ECO:0000313" key="10">
    <source>
        <dbReference type="EMBL" id="GLQ16342.1"/>
    </source>
</evidence>
<dbReference type="InterPro" id="IPR050330">
    <property type="entry name" value="Bact_OuterMem_StrucFunc"/>
</dbReference>
<dbReference type="PANTHER" id="PTHR30329">
    <property type="entry name" value="STATOR ELEMENT OF FLAGELLAR MOTOR COMPLEX"/>
    <property type="match status" value="1"/>
</dbReference>
<comment type="caution">
    <text evidence="10">The sequence shown here is derived from an EMBL/GenBank/DDBJ whole genome shotgun (WGS) entry which is preliminary data.</text>
</comment>
<evidence type="ECO:0000256" key="8">
    <source>
        <dbReference type="SAM" id="Phobius"/>
    </source>
</evidence>
<keyword evidence="6 7" id="KW-0472">Membrane</keyword>
<dbReference type="Pfam" id="PF13677">
    <property type="entry name" value="MotB_plug"/>
    <property type="match status" value="1"/>
</dbReference>
<evidence type="ECO:0000256" key="6">
    <source>
        <dbReference type="ARBA" id="ARBA00023136"/>
    </source>
</evidence>
<reference evidence="10" key="1">
    <citation type="journal article" date="2014" name="Int. J. Syst. Evol. Microbiol.">
        <title>Complete genome of a new Firmicutes species belonging to the dominant human colonic microbiota ('Ruminococcus bicirculans') reveals two chromosomes and a selective capacity to utilize plant glucans.</title>
        <authorList>
            <consortium name="NISC Comparative Sequencing Program"/>
            <person name="Wegmann U."/>
            <person name="Louis P."/>
            <person name="Goesmann A."/>
            <person name="Henrissat B."/>
            <person name="Duncan S.H."/>
            <person name="Flint H.J."/>
        </authorList>
    </citation>
    <scope>NUCLEOTIDE SEQUENCE</scope>
    <source>
        <strain evidence="10">NBRC 107169</strain>
    </source>
</reference>
<dbReference type="CDD" id="cd07185">
    <property type="entry name" value="OmpA_C-like"/>
    <property type="match status" value="1"/>
</dbReference>
<keyword evidence="3" id="KW-1003">Cell membrane</keyword>
<dbReference type="InterPro" id="IPR025713">
    <property type="entry name" value="MotB-like_N_dom"/>
</dbReference>
<sequence>MAKKEKAAGGSDIPEWLVTFADLMSILVCFFVLIISFSIQDDEKLQVVAGSIKEAFGVIKIQARAGIIERDGNPQRDFVKSLTLDEQNTQTEFAEVKHNDRSKQGPEANTHDIEKSDVEIPRQFALATTTLRQAWQELPEITFVADNLLIEETEEGLHIQIVDQEGRTMFPEGSKYPYETTRQAIAIMTPILKSLPNQIRVTGHTAAGASYQTAAYGPWELSSDRANVVRRLMEEFGMPSERIFSVVGKGDADPLFPNDPYLSANRRISILVMQESPPVPIELKP</sequence>
<proteinExistence type="inferred from homology"/>
<keyword evidence="5 8" id="KW-1133">Transmembrane helix</keyword>
<evidence type="ECO:0000313" key="11">
    <source>
        <dbReference type="Proteomes" id="UP001161405"/>
    </source>
</evidence>
<dbReference type="Gene3D" id="3.30.1330.60">
    <property type="entry name" value="OmpA-like domain"/>
    <property type="match status" value="1"/>
</dbReference>
<dbReference type="Pfam" id="PF00691">
    <property type="entry name" value="OmpA"/>
    <property type="match status" value="1"/>
</dbReference>
<feature type="transmembrane region" description="Helical" evidence="8">
    <location>
        <begin position="16"/>
        <end position="37"/>
    </location>
</feature>
<name>A0ABQ5UQY5_9HYPH</name>
<evidence type="ECO:0000256" key="4">
    <source>
        <dbReference type="ARBA" id="ARBA00022692"/>
    </source>
</evidence>
<protein>
    <submittedName>
        <fullName evidence="10">Membrane protein</fullName>
    </submittedName>
</protein>
<evidence type="ECO:0000256" key="3">
    <source>
        <dbReference type="ARBA" id="ARBA00022475"/>
    </source>
</evidence>
<keyword evidence="11" id="KW-1185">Reference proteome</keyword>
<dbReference type="RefSeq" id="WP_284361914.1">
    <property type="nucleotide sequence ID" value="NZ_BSNI01000001.1"/>
</dbReference>
<comment type="subcellular location">
    <subcellularLocation>
        <location evidence="1">Cell membrane</location>
        <topology evidence="1">Single-pass membrane protein</topology>
    </subcellularLocation>
</comment>
<dbReference type="PROSITE" id="PS51123">
    <property type="entry name" value="OMPA_2"/>
    <property type="match status" value="1"/>
</dbReference>
<accession>A0ABQ5UQY5</accession>